<dbReference type="Gene3D" id="3.30.70.2390">
    <property type="match status" value="1"/>
</dbReference>
<name>A0A1F5KHM3_9BACT</name>
<dbReference type="Pfam" id="PF13399">
    <property type="entry name" value="LytR_C"/>
    <property type="match status" value="1"/>
</dbReference>
<dbReference type="EMBL" id="MFDD01000012">
    <property type="protein sequence ID" value="OGE40334.1"/>
    <property type="molecule type" value="Genomic_DNA"/>
</dbReference>
<keyword evidence="2" id="KW-0812">Transmembrane</keyword>
<organism evidence="4 5">
    <name type="scientific">Candidatus Daviesbacteria bacterium RIFCSPHIGHO2_02_FULL_43_12</name>
    <dbReference type="NCBI Taxonomy" id="1797776"/>
    <lineage>
        <taxon>Bacteria</taxon>
        <taxon>Candidatus Daviesiibacteriota</taxon>
    </lineage>
</organism>
<gene>
    <name evidence="4" type="ORF">A3D25_03055</name>
</gene>
<feature type="compositionally biased region" description="Polar residues" evidence="1">
    <location>
        <begin position="56"/>
        <end position="68"/>
    </location>
</feature>
<evidence type="ECO:0000256" key="1">
    <source>
        <dbReference type="SAM" id="MobiDB-lite"/>
    </source>
</evidence>
<feature type="transmembrane region" description="Helical" evidence="2">
    <location>
        <begin position="133"/>
        <end position="153"/>
    </location>
</feature>
<feature type="domain" description="LytR/CpsA/Psr regulator C-terminal" evidence="3">
    <location>
        <begin position="192"/>
        <end position="261"/>
    </location>
</feature>
<protein>
    <recommendedName>
        <fullName evidence="3">LytR/CpsA/Psr regulator C-terminal domain-containing protein</fullName>
    </recommendedName>
</protein>
<keyword evidence="2" id="KW-1133">Transmembrane helix</keyword>
<accession>A0A1F5KHM3</accession>
<proteinExistence type="predicted"/>
<comment type="caution">
    <text evidence="4">The sequence shown here is derived from an EMBL/GenBank/DDBJ whole genome shotgun (WGS) entry which is preliminary data.</text>
</comment>
<evidence type="ECO:0000313" key="4">
    <source>
        <dbReference type="EMBL" id="OGE40334.1"/>
    </source>
</evidence>
<keyword evidence="2" id="KW-0472">Membrane</keyword>
<evidence type="ECO:0000256" key="2">
    <source>
        <dbReference type="SAM" id="Phobius"/>
    </source>
</evidence>
<dbReference type="Proteomes" id="UP000177328">
    <property type="component" value="Unassembled WGS sequence"/>
</dbReference>
<sequence>MKQDEDTKEHPKKEPAEKPQEKEAEESPRSEEMSPVKTFIPAADQMEEEEYPPGFKTTNIDLSTANSEHSLDDLAKEATSSTTGDGFHPQAGAVSGFHRMTEEDSAPRIRPMGSRMNGAVVSGQKNSRPSRTLPIIILGLVALGVLGATVYLLKGGSLKKAPTPTPSPQAPIVVASPSPSPSPEIQVNRSDFKIRVLNGTTKSGLAATLASKLKDLGYKIDKTGNAPSQTVVQTTIKLKASTASLSAQLIKDLAPDYEATVGANLKDTDAADGEVTIGAK</sequence>
<feature type="compositionally biased region" description="Basic and acidic residues" evidence="1">
    <location>
        <begin position="1"/>
        <end position="34"/>
    </location>
</feature>
<feature type="region of interest" description="Disordered" evidence="1">
    <location>
        <begin position="160"/>
        <end position="185"/>
    </location>
</feature>
<dbReference type="AlphaFoldDB" id="A0A1F5KHM3"/>
<feature type="region of interest" description="Disordered" evidence="1">
    <location>
        <begin position="1"/>
        <end position="93"/>
    </location>
</feature>
<dbReference type="InterPro" id="IPR027381">
    <property type="entry name" value="LytR/CpsA/Psr_C"/>
</dbReference>
<reference evidence="4 5" key="1">
    <citation type="journal article" date="2016" name="Nat. Commun.">
        <title>Thousands of microbial genomes shed light on interconnected biogeochemical processes in an aquifer system.</title>
        <authorList>
            <person name="Anantharaman K."/>
            <person name="Brown C.T."/>
            <person name="Hug L.A."/>
            <person name="Sharon I."/>
            <person name="Castelle C.J."/>
            <person name="Probst A.J."/>
            <person name="Thomas B.C."/>
            <person name="Singh A."/>
            <person name="Wilkins M.J."/>
            <person name="Karaoz U."/>
            <person name="Brodie E.L."/>
            <person name="Williams K.H."/>
            <person name="Hubbard S.S."/>
            <person name="Banfield J.F."/>
        </authorList>
    </citation>
    <scope>NUCLEOTIDE SEQUENCE [LARGE SCALE GENOMIC DNA]</scope>
</reference>
<evidence type="ECO:0000313" key="5">
    <source>
        <dbReference type="Proteomes" id="UP000177328"/>
    </source>
</evidence>
<evidence type="ECO:0000259" key="3">
    <source>
        <dbReference type="Pfam" id="PF13399"/>
    </source>
</evidence>